<dbReference type="AlphaFoldDB" id="A0A4S2LYT0"/>
<keyword evidence="4" id="KW-1185">Reference proteome</keyword>
<name>A0A4S2LYT0_OPIFE</name>
<feature type="region of interest" description="Disordered" evidence="2">
    <location>
        <begin position="583"/>
        <end position="606"/>
    </location>
</feature>
<dbReference type="STRING" id="147828.A0A4S2LYT0"/>
<protein>
    <recommendedName>
        <fullName evidence="5">Coiled-coil domain-containing protein 112</fullName>
    </recommendedName>
</protein>
<feature type="compositionally biased region" description="Basic residues" evidence="2">
    <location>
        <begin position="596"/>
        <end position="606"/>
    </location>
</feature>
<accession>A0A4S2LYT0</accession>
<dbReference type="PANTHER" id="PTHR21549">
    <property type="entry name" value="MUTATED IN BLADDER CANCER 1"/>
    <property type="match status" value="1"/>
</dbReference>
<dbReference type="EMBL" id="SJOL01006453">
    <property type="protein sequence ID" value="TGZ66437.1"/>
    <property type="molecule type" value="Genomic_DNA"/>
</dbReference>
<dbReference type="Proteomes" id="UP000308267">
    <property type="component" value="Unassembled WGS sequence"/>
</dbReference>
<evidence type="ECO:0008006" key="5">
    <source>
        <dbReference type="Google" id="ProtNLM"/>
    </source>
</evidence>
<reference evidence="3 4" key="1">
    <citation type="journal article" date="2019" name="BMC Genomics">
        <title>New insights from Opisthorchis felineus genome: update on genomics of the epidemiologically important liver flukes.</title>
        <authorList>
            <person name="Ershov N.I."/>
            <person name="Mordvinov V.A."/>
            <person name="Prokhortchouk E.B."/>
            <person name="Pakharukova M.Y."/>
            <person name="Gunbin K.V."/>
            <person name="Ustyantsev K."/>
            <person name="Genaev M.A."/>
            <person name="Blinov A.G."/>
            <person name="Mazur A."/>
            <person name="Boulygina E."/>
            <person name="Tsygankova S."/>
            <person name="Khrameeva E."/>
            <person name="Chekanov N."/>
            <person name="Fan G."/>
            <person name="Xiao A."/>
            <person name="Zhang H."/>
            <person name="Xu X."/>
            <person name="Yang H."/>
            <person name="Solovyev V."/>
            <person name="Lee S.M."/>
            <person name="Liu X."/>
            <person name="Afonnikov D.A."/>
            <person name="Skryabin K.G."/>
        </authorList>
    </citation>
    <scope>NUCLEOTIDE SEQUENCE [LARGE SCALE GENOMIC DNA]</scope>
    <source>
        <strain evidence="3">AK-0245</strain>
        <tissue evidence="3">Whole organism</tissue>
    </source>
</reference>
<gene>
    <name evidence="3" type="ORF">CRM22_005325</name>
</gene>
<evidence type="ECO:0000313" key="3">
    <source>
        <dbReference type="EMBL" id="TGZ66437.1"/>
    </source>
</evidence>
<dbReference type="PANTHER" id="PTHR21549:SF0">
    <property type="entry name" value="COILED-COIL DOMAIN-CONTAINING PROTEIN 112"/>
    <property type="match status" value="1"/>
</dbReference>
<proteinExistence type="predicted"/>
<keyword evidence="1" id="KW-0175">Coiled coil</keyword>
<dbReference type="InterPro" id="IPR039902">
    <property type="entry name" value="CCDC148/CCDC112"/>
</dbReference>
<feature type="compositionally biased region" description="Polar residues" evidence="2">
    <location>
        <begin position="412"/>
        <end position="422"/>
    </location>
</feature>
<feature type="region of interest" description="Disordered" evidence="2">
    <location>
        <begin position="392"/>
        <end position="451"/>
    </location>
</feature>
<feature type="compositionally biased region" description="Basic and acidic residues" evidence="2">
    <location>
        <begin position="583"/>
        <end position="595"/>
    </location>
</feature>
<feature type="region of interest" description="Disordered" evidence="2">
    <location>
        <begin position="522"/>
        <end position="543"/>
    </location>
</feature>
<feature type="compositionally biased region" description="Polar residues" evidence="2">
    <location>
        <begin position="53"/>
        <end position="62"/>
    </location>
</feature>
<comment type="caution">
    <text evidence="3">The sequence shown here is derived from an EMBL/GenBank/DDBJ whole genome shotgun (WGS) entry which is preliminary data.</text>
</comment>
<evidence type="ECO:0000256" key="1">
    <source>
        <dbReference type="ARBA" id="ARBA00023054"/>
    </source>
</evidence>
<dbReference type="OrthoDB" id="6265577at2759"/>
<feature type="compositionally biased region" description="Basic and acidic residues" evidence="2">
    <location>
        <begin position="426"/>
        <end position="451"/>
    </location>
</feature>
<organism evidence="3 4">
    <name type="scientific">Opisthorchis felineus</name>
    <dbReference type="NCBI Taxonomy" id="147828"/>
    <lineage>
        <taxon>Eukaryota</taxon>
        <taxon>Metazoa</taxon>
        <taxon>Spiralia</taxon>
        <taxon>Lophotrochozoa</taxon>
        <taxon>Platyhelminthes</taxon>
        <taxon>Trematoda</taxon>
        <taxon>Digenea</taxon>
        <taxon>Opisthorchiida</taxon>
        <taxon>Opisthorchiata</taxon>
        <taxon>Opisthorchiidae</taxon>
        <taxon>Opisthorchis</taxon>
    </lineage>
</organism>
<evidence type="ECO:0000313" key="4">
    <source>
        <dbReference type="Proteomes" id="UP000308267"/>
    </source>
</evidence>
<evidence type="ECO:0000256" key="2">
    <source>
        <dbReference type="SAM" id="MobiDB-lite"/>
    </source>
</evidence>
<sequence length="606" mass="70395">MLRRRTPISKWNDVKICVSRITEHTFIVAGWHKKAVRKKRKNIRVLNQKRRTQVGQSTQAFLSRSKDSKESNDFAPPWLKDCAVYGEAGTCRNEMSRNVIERKKLELQRRQLLHECVSTLRKASLNDPELKGLLQLNSEFNTETCKDGRSYHQKLCQLKELVEKFKSLVADIINRRSTDSSRVQDILRQIEDVIKGFRKDATDVAEALQHEETDLWQACLLSEKRLASWNEEDSAKVLENNTARTMHRSRSVPWLDVTKDLTPEVVEYEHFLESTGGRFGGWTDKEHAIFLKFFNRPATTSVRKSGDSVKEEDKQSGCAIDPGDVEKRHLFGDVTITSQIDNTGEDKQLSRALALRRKVALLIGTKSPEEILAHEAWWKRLRELEKSKRQAIQKWRTSKQTATVGNKKDSSNDSTQPSTATPMTKAEMEAKRTAVEQWRQKREQQRKQKKEAEIVEEIKNAEKQKQLIQQHQEESKKKISEYQTAKDLRELQLARRLAEQAEEESIIVRQRLNESADRILSRNQSLSSRQRARKESLKQTQLAPESKQCKTVEKQVCAESDFQRLTQLTDSWKQRLEAPREPCRIHTGLDPESRPIRMKPHWMREG</sequence>
<feature type="region of interest" description="Disordered" evidence="2">
    <location>
        <begin position="52"/>
        <end position="72"/>
    </location>
</feature>